<reference evidence="1 2" key="1">
    <citation type="journal article" date="2014" name="PLoS ONE">
        <title>De novo Genome Assembly of the Fungal Plant Pathogen Pyrenophora semeniperda.</title>
        <authorList>
            <person name="Soliai M.M."/>
            <person name="Meyer S.E."/>
            <person name="Udall J.A."/>
            <person name="Elzinga D.E."/>
            <person name="Hermansen R.A."/>
            <person name="Bodily P.M."/>
            <person name="Hart A.A."/>
            <person name="Coleman C.E."/>
        </authorList>
    </citation>
    <scope>NUCLEOTIDE SEQUENCE [LARGE SCALE GENOMIC DNA]</scope>
    <source>
        <strain evidence="1 2">CCB06</strain>
        <tissue evidence="1">Mycelium</tissue>
    </source>
</reference>
<keyword evidence="2" id="KW-1185">Reference proteome</keyword>
<organism evidence="1 2">
    <name type="scientific">Pyrenophora seminiperda CCB06</name>
    <dbReference type="NCBI Taxonomy" id="1302712"/>
    <lineage>
        <taxon>Eukaryota</taxon>
        <taxon>Fungi</taxon>
        <taxon>Dikarya</taxon>
        <taxon>Ascomycota</taxon>
        <taxon>Pezizomycotina</taxon>
        <taxon>Dothideomycetes</taxon>
        <taxon>Pleosporomycetidae</taxon>
        <taxon>Pleosporales</taxon>
        <taxon>Pleosporineae</taxon>
        <taxon>Pleosporaceae</taxon>
        <taxon>Pyrenophora</taxon>
    </lineage>
</organism>
<gene>
    <name evidence="1" type="ORF">GMOD_00004688</name>
</gene>
<name>A0A3M7MH58_9PLEO</name>
<evidence type="ECO:0000313" key="1">
    <source>
        <dbReference type="EMBL" id="RMZ73886.1"/>
    </source>
</evidence>
<dbReference type="EMBL" id="KE747843">
    <property type="protein sequence ID" value="RMZ73886.1"/>
    <property type="molecule type" value="Genomic_DNA"/>
</dbReference>
<evidence type="ECO:0000313" key="2">
    <source>
        <dbReference type="Proteomes" id="UP000265663"/>
    </source>
</evidence>
<dbReference type="AlphaFoldDB" id="A0A3M7MH58"/>
<accession>A0A3M7MH58</accession>
<proteinExistence type="predicted"/>
<sequence length="139" mass="15429">MEFETYIPNHIDRKVAFVTKSNHGNGAAVTLYLGRLGAKVAETTDASTSWNSPMNAVFHHGHIIIAVSESEVVSFRRLEETPASSALNRAANFFVGLRGVPSLDRRQPRDPRILQHFQETSDVPNSWDTPSRKAQSISL</sequence>
<protein>
    <submittedName>
        <fullName evidence="1">Glucose ribitol dehydrogenase</fullName>
    </submittedName>
</protein>
<dbReference type="Proteomes" id="UP000265663">
    <property type="component" value="Unassembled WGS sequence"/>
</dbReference>